<reference evidence="1 2" key="1">
    <citation type="journal article" date="2023" name="Sci. Data">
        <title>Genome assembly of the Korean intertidal mud-creeper Batillaria attramentaria.</title>
        <authorList>
            <person name="Patra A.K."/>
            <person name="Ho P.T."/>
            <person name="Jun S."/>
            <person name="Lee S.J."/>
            <person name="Kim Y."/>
            <person name="Won Y.J."/>
        </authorList>
    </citation>
    <scope>NUCLEOTIDE SEQUENCE [LARGE SCALE GENOMIC DNA]</scope>
    <source>
        <strain evidence="1">Wonlab-2016</strain>
    </source>
</reference>
<dbReference type="Proteomes" id="UP001519460">
    <property type="component" value="Unassembled WGS sequence"/>
</dbReference>
<dbReference type="EMBL" id="JACVVK020000263">
    <property type="protein sequence ID" value="KAK7481428.1"/>
    <property type="molecule type" value="Genomic_DNA"/>
</dbReference>
<comment type="caution">
    <text evidence="1">The sequence shown here is derived from an EMBL/GenBank/DDBJ whole genome shotgun (WGS) entry which is preliminary data.</text>
</comment>
<evidence type="ECO:0000313" key="1">
    <source>
        <dbReference type="EMBL" id="KAK7481428.1"/>
    </source>
</evidence>
<name>A0ABD0K2Z6_9CAEN</name>
<accession>A0ABD0K2Z6</accession>
<dbReference type="AlphaFoldDB" id="A0ABD0K2Z6"/>
<sequence length="105" mass="11767">MCQKGCMRLLRVRRAARGYSDVSEGLHEATLVSEGLHGAALMCHQDRTRLHDTLVVSEGLHEAAQACQKWVQKATLMCWKGWIDGAESDGSHTLEMLEKQTFLIK</sequence>
<organism evidence="1 2">
    <name type="scientific">Batillaria attramentaria</name>
    <dbReference type="NCBI Taxonomy" id="370345"/>
    <lineage>
        <taxon>Eukaryota</taxon>
        <taxon>Metazoa</taxon>
        <taxon>Spiralia</taxon>
        <taxon>Lophotrochozoa</taxon>
        <taxon>Mollusca</taxon>
        <taxon>Gastropoda</taxon>
        <taxon>Caenogastropoda</taxon>
        <taxon>Sorbeoconcha</taxon>
        <taxon>Cerithioidea</taxon>
        <taxon>Batillariidae</taxon>
        <taxon>Batillaria</taxon>
    </lineage>
</organism>
<keyword evidence="2" id="KW-1185">Reference proteome</keyword>
<proteinExistence type="predicted"/>
<gene>
    <name evidence="1" type="ORF">BaRGS_00027384</name>
</gene>
<protein>
    <submittedName>
        <fullName evidence="1">Uncharacterized protein</fullName>
    </submittedName>
</protein>
<evidence type="ECO:0000313" key="2">
    <source>
        <dbReference type="Proteomes" id="UP001519460"/>
    </source>
</evidence>